<dbReference type="RefSeq" id="WP_177145297.1">
    <property type="nucleotide sequence ID" value="NZ_JACAPU010000033.1"/>
</dbReference>
<dbReference type="InterPro" id="IPR050367">
    <property type="entry name" value="APC_superfamily"/>
</dbReference>
<accession>A0A7Y7WIA4</accession>
<evidence type="ECO:0000313" key="7">
    <source>
        <dbReference type="EMBL" id="NWB49819.1"/>
    </source>
</evidence>
<dbReference type="Pfam" id="PF13520">
    <property type="entry name" value="AA_permease_2"/>
    <property type="match status" value="1"/>
</dbReference>
<feature type="transmembrane region" description="Helical" evidence="6">
    <location>
        <begin position="407"/>
        <end position="427"/>
    </location>
</feature>
<keyword evidence="5 6" id="KW-0472">Membrane</keyword>
<dbReference type="Proteomes" id="UP000582981">
    <property type="component" value="Unassembled WGS sequence"/>
</dbReference>
<dbReference type="PANTHER" id="PTHR42770:SF7">
    <property type="entry name" value="MEMBRANE PROTEIN"/>
    <property type="match status" value="1"/>
</dbReference>
<feature type="transmembrane region" description="Helical" evidence="6">
    <location>
        <begin position="245"/>
        <end position="267"/>
    </location>
</feature>
<feature type="transmembrane region" description="Helical" evidence="6">
    <location>
        <begin position="206"/>
        <end position="224"/>
    </location>
</feature>
<feature type="transmembrane region" description="Helical" evidence="6">
    <location>
        <begin position="20"/>
        <end position="47"/>
    </location>
</feature>
<feature type="transmembrane region" description="Helical" evidence="6">
    <location>
        <begin position="166"/>
        <end position="186"/>
    </location>
</feature>
<dbReference type="GO" id="GO:0005886">
    <property type="term" value="C:plasma membrane"/>
    <property type="evidence" value="ECO:0007669"/>
    <property type="project" value="UniProtKB-SubCell"/>
</dbReference>
<organism evidence="7 8">
    <name type="scientific">Pseudomonas gingeri</name>
    <dbReference type="NCBI Taxonomy" id="117681"/>
    <lineage>
        <taxon>Bacteria</taxon>
        <taxon>Pseudomonadati</taxon>
        <taxon>Pseudomonadota</taxon>
        <taxon>Gammaproteobacteria</taxon>
        <taxon>Pseudomonadales</taxon>
        <taxon>Pseudomonadaceae</taxon>
        <taxon>Pseudomonas</taxon>
    </lineage>
</organism>
<comment type="subcellular location">
    <subcellularLocation>
        <location evidence="1">Cell membrane</location>
        <topology evidence="1">Multi-pass membrane protein</topology>
    </subcellularLocation>
</comment>
<gene>
    <name evidence="7" type="ORF">HX829_25365</name>
</gene>
<dbReference type="InterPro" id="IPR002293">
    <property type="entry name" value="AA/rel_permease1"/>
</dbReference>
<protein>
    <submittedName>
        <fullName evidence="7">APC family permease</fullName>
    </submittedName>
</protein>
<keyword evidence="4 6" id="KW-1133">Transmembrane helix</keyword>
<feature type="transmembrane region" description="Helical" evidence="6">
    <location>
        <begin position="296"/>
        <end position="324"/>
    </location>
</feature>
<name>A0A7Y7WIA4_9PSED</name>
<evidence type="ECO:0000313" key="8">
    <source>
        <dbReference type="Proteomes" id="UP000582981"/>
    </source>
</evidence>
<feature type="transmembrane region" description="Helical" evidence="6">
    <location>
        <begin position="439"/>
        <end position="457"/>
    </location>
</feature>
<evidence type="ECO:0000256" key="1">
    <source>
        <dbReference type="ARBA" id="ARBA00004651"/>
    </source>
</evidence>
<proteinExistence type="predicted"/>
<evidence type="ECO:0000256" key="5">
    <source>
        <dbReference type="ARBA" id="ARBA00023136"/>
    </source>
</evidence>
<dbReference type="AlphaFoldDB" id="A0A7Y7WIA4"/>
<feature type="transmembrane region" description="Helical" evidence="6">
    <location>
        <begin position="345"/>
        <end position="366"/>
    </location>
</feature>
<feature type="transmembrane region" description="Helical" evidence="6">
    <location>
        <begin position="372"/>
        <end position="395"/>
    </location>
</feature>
<feature type="transmembrane region" description="Helical" evidence="6">
    <location>
        <begin position="137"/>
        <end position="154"/>
    </location>
</feature>
<evidence type="ECO:0000256" key="2">
    <source>
        <dbReference type="ARBA" id="ARBA00022475"/>
    </source>
</evidence>
<dbReference type="Gene3D" id="1.20.1740.10">
    <property type="entry name" value="Amino acid/polyamine transporter I"/>
    <property type="match status" value="1"/>
</dbReference>
<dbReference type="EMBL" id="JACAPU010000033">
    <property type="protein sequence ID" value="NWB49819.1"/>
    <property type="molecule type" value="Genomic_DNA"/>
</dbReference>
<comment type="caution">
    <text evidence="7">The sequence shown here is derived from an EMBL/GenBank/DDBJ whole genome shotgun (WGS) entry which is preliminary data.</text>
</comment>
<evidence type="ECO:0000256" key="4">
    <source>
        <dbReference type="ARBA" id="ARBA00022989"/>
    </source>
</evidence>
<keyword evidence="2" id="KW-1003">Cell membrane</keyword>
<dbReference type="GO" id="GO:0022857">
    <property type="term" value="F:transmembrane transporter activity"/>
    <property type="evidence" value="ECO:0007669"/>
    <property type="project" value="InterPro"/>
</dbReference>
<dbReference type="PIRSF" id="PIRSF006060">
    <property type="entry name" value="AA_transporter"/>
    <property type="match status" value="1"/>
</dbReference>
<sequence length="478" mass="52041">MSTSTPPGQGSSGSKRKIGLFPATAINMSQMCGVGPFITIPTMIVIMGGPQAYLGWILGALLALCDGLVWAELGASLPGAGGTYVYLREAFGKRTGKLLPFLFVWTAMLFIPLIMSTGIIGFVQYLTWFWPDMSQTTGDLIGLVLIWLIIVMLWRKIESIARLSIVLWVIMLASIAALIAAAFSHFQPELAFSFPEGAFNLGDSSFWLGMAGGLTIGIYDYLGYNTSAYLAGEVEQPGRVIPKSIIWSVLGMLVVYLLMQVGVLGVVDWHRMLDQKSAAYNSVASVLLSETWGDTAAAVVTVLILITAVASVFAGLLGGSRVPFEAAKDKVFFNAFSVTHPKHDFPVYGILSMGVLTSGGFMIGRLTDLTTLIQLLTTVMILVQSVAQIISLFVLRKTKPHLSRPYTMWLYPVPAVIALLGWVYIYLASNHNAPGAYPIQWSLVWVAAGCVAYLFWARVQQLWPFNKTSDTHDARTAE</sequence>
<reference evidence="7 8" key="1">
    <citation type="submission" date="2020-04" db="EMBL/GenBank/DDBJ databases">
        <title>Molecular characterization of pseudomonads from Agaricus bisporus reveal novel blotch 2 pathogens in Western Europe.</title>
        <authorList>
            <person name="Taparia T."/>
            <person name="Krijger M."/>
            <person name="Haynes E."/>
            <person name="Elpinstone J.G."/>
            <person name="Noble R."/>
            <person name="Van Der Wolf J."/>
        </authorList>
    </citation>
    <scope>NUCLEOTIDE SEQUENCE [LARGE SCALE GENOMIC DNA]</scope>
    <source>
        <strain evidence="7 8">F1001</strain>
    </source>
</reference>
<evidence type="ECO:0000256" key="6">
    <source>
        <dbReference type="SAM" id="Phobius"/>
    </source>
</evidence>
<evidence type="ECO:0000256" key="3">
    <source>
        <dbReference type="ARBA" id="ARBA00022692"/>
    </source>
</evidence>
<feature type="transmembrane region" description="Helical" evidence="6">
    <location>
        <begin position="98"/>
        <end position="125"/>
    </location>
</feature>
<keyword evidence="3 6" id="KW-0812">Transmembrane</keyword>
<dbReference type="PANTHER" id="PTHR42770">
    <property type="entry name" value="AMINO ACID TRANSPORTER-RELATED"/>
    <property type="match status" value="1"/>
</dbReference>